<feature type="domain" description="Acylphosphatase-like" evidence="12">
    <location>
        <begin position="4"/>
        <end position="92"/>
    </location>
</feature>
<evidence type="ECO:0000256" key="11">
    <source>
        <dbReference type="SAM" id="MobiDB-lite"/>
    </source>
</evidence>
<dbReference type="Gene3D" id="3.30.70.100">
    <property type="match status" value="1"/>
</dbReference>
<dbReference type="InterPro" id="IPR028627">
    <property type="entry name" value="Acylphosphatase_bac"/>
</dbReference>
<keyword evidence="14" id="KW-1185">Reference proteome</keyword>
<dbReference type="PANTHER" id="PTHR47268:SF4">
    <property type="entry name" value="ACYLPHOSPHATASE"/>
    <property type="match status" value="1"/>
</dbReference>
<dbReference type="EMBL" id="JAEPBH010000035">
    <property type="protein sequence ID" value="MBK4716280.1"/>
    <property type="molecule type" value="Genomic_DNA"/>
</dbReference>
<accession>A0A8K0XX70</accession>
<evidence type="ECO:0000259" key="12">
    <source>
        <dbReference type="PROSITE" id="PS51160"/>
    </source>
</evidence>
<evidence type="ECO:0000313" key="14">
    <source>
        <dbReference type="Proteomes" id="UP000659047"/>
    </source>
</evidence>
<keyword evidence="4 7" id="KW-0378">Hydrolase</keyword>
<evidence type="ECO:0000256" key="8">
    <source>
        <dbReference type="PROSITE-ProRule" id="PRU00520"/>
    </source>
</evidence>
<dbReference type="PROSITE" id="PS51160">
    <property type="entry name" value="ACYLPHOSPHATASE_3"/>
    <property type="match status" value="1"/>
</dbReference>
<comment type="catalytic activity">
    <reaction evidence="6 7 8 9">
        <text>an acyl phosphate + H2O = a carboxylate + phosphate + H(+)</text>
        <dbReference type="Rhea" id="RHEA:14965"/>
        <dbReference type="ChEBI" id="CHEBI:15377"/>
        <dbReference type="ChEBI" id="CHEBI:15378"/>
        <dbReference type="ChEBI" id="CHEBI:29067"/>
        <dbReference type="ChEBI" id="CHEBI:43474"/>
        <dbReference type="ChEBI" id="CHEBI:59918"/>
        <dbReference type="EC" id="3.6.1.7"/>
    </reaction>
</comment>
<dbReference type="InterPro" id="IPR017968">
    <property type="entry name" value="Acylphosphatase_CS"/>
</dbReference>
<dbReference type="InterPro" id="IPR036046">
    <property type="entry name" value="Acylphosphatase-like_dom_sf"/>
</dbReference>
<protein>
    <recommendedName>
        <fullName evidence="3 7">Acylphosphatase</fullName>
        <ecNumber evidence="2 7">3.6.1.7</ecNumber>
    </recommendedName>
    <alternativeName>
        <fullName evidence="5 7">Acylphosphate phosphohydrolase</fullName>
    </alternativeName>
</protein>
<evidence type="ECO:0000256" key="2">
    <source>
        <dbReference type="ARBA" id="ARBA00012150"/>
    </source>
</evidence>
<evidence type="ECO:0000313" key="13">
    <source>
        <dbReference type="EMBL" id="MBK4716280.1"/>
    </source>
</evidence>
<feature type="region of interest" description="Disordered" evidence="11">
    <location>
        <begin position="72"/>
        <end position="92"/>
    </location>
</feature>
<dbReference type="NCBIfam" id="NF011000">
    <property type="entry name" value="PRK14426.1"/>
    <property type="match status" value="1"/>
</dbReference>
<dbReference type="SUPFAM" id="SSF54975">
    <property type="entry name" value="Acylphosphatase/BLUF domain-like"/>
    <property type="match status" value="1"/>
</dbReference>
<comment type="similarity">
    <text evidence="1 7 10">Belongs to the acylphosphatase family.</text>
</comment>
<feature type="active site" evidence="7 8">
    <location>
        <position position="19"/>
    </location>
</feature>
<dbReference type="Pfam" id="PF00708">
    <property type="entry name" value="Acylphosphatase"/>
    <property type="match status" value="1"/>
</dbReference>
<dbReference type="PROSITE" id="PS00151">
    <property type="entry name" value="ACYLPHOSPHATASE_2"/>
    <property type="match status" value="1"/>
</dbReference>
<evidence type="ECO:0000256" key="4">
    <source>
        <dbReference type="ARBA" id="ARBA00022801"/>
    </source>
</evidence>
<dbReference type="InterPro" id="IPR001792">
    <property type="entry name" value="Acylphosphatase-like_dom"/>
</dbReference>
<evidence type="ECO:0000256" key="10">
    <source>
        <dbReference type="RuleBase" id="RU004168"/>
    </source>
</evidence>
<evidence type="ECO:0000256" key="1">
    <source>
        <dbReference type="ARBA" id="ARBA00005614"/>
    </source>
</evidence>
<comment type="caution">
    <text evidence="13">The sequence shown here is derived from an EMBL/GenBank/DDBJ whole genome shotgun (WGS) entry which is preliminary data.</text>
</comment>
<dbReference type="PROSITE" id="PS00150">
    <property type="entry name" value="ACYLPHOSPHATASE_1"/>
    <property type="match status" value="1"/>
</dbReference>
<evidence type="ECO:0000256" key="3">
    <source>
        <dbReference type="ARBA" id="ARBA00015991"/>
    </source>
</evidence>
<dbReference type="FunFam" id="3.30.70.100:FF:000012">
    <property type="entry name" value="Acylphosphatase"/>
    <property type="match status" value="1"/>
</dbReference>
<dbReference type="EC" id="3.6.1.7" evidence="2 7"/>
<dbReference type="RefSeq" id="WP_238714486.1">
    <property type="nucleotide sequence ID" value="NZ_JAEPBH010000035.1"/>
</dbReference>
<evidence type="ECO:0000256" key="9">
    <source>
        <dbReference type="RuleBase" id="RU000553"/>
    </source>
</evidence>
<organism evidence="13 14">
    <name type="scientific">Tenebrionibacter intestinalis</name>
    <dbReference type="NCBI Taxonomy" id="2799638"/>
    <lineage>
        <taxon>Bacteria</taxon>
        <taxon>Pseudomonadati</taxon>
        <taxon>Pseudomonadota</taxon>
        <taxon>Gammaproteobacteria</taxon>
        <taxon>Enterobacterales</taxon>
        <taxon>Enterobacteriaceae</taxon>
        <taxon>Tenebrionibacter/Tenebrionicola group</taxon>
        <taxon>Tenebrionibacter</taxon>
    </lineage>
</organism>
<dbReference type="HAMAP" id="MF_01450">
    <property type="entry name" value="Acylphosphatase_entero"/>
    <property type="match status" value="1"/>
</dbReference>
<proteinExistence type="inferred from homology"/>
<sequence length="92" mass="10021">MSTCIIAWVYGSVQGVGFRYSTQQEARRRGLNGYARNLDDGSVEVAVCGDAEQVAALVSWLKAGGPHSARVDKVVSEPHRPGRPFSRFDIRG</sequence>
<evidence type="ECO:0000256" key="6">
    <source>
        <dbReference type="ARBA" id="ARBA00047645"/>
    </source>
</evidence>
<dbReference type="PANTHER" id="PTHR47268">
    <property type="entry name" value="ACYLPHOSPHATASE"/>
    <property type="match status" value="1"/>
</dbReference>
<name>A0A8K0XX70_9ENTR</name>
<dbReference type="GO" id="GO:0003998">
    <property type="term" value="F:acylphosphatase activity"/>
    <property type="evidence" value="ECO:0007669"/>
    <property type="project" value="UniProtKB-UniRule"/>
</dbReference>
<feature type="active site" evidence="7 8">
    <location>
        <position position="37"/>
    </location>
</feature>
<dbReference type="InterPro" id="IPR020456">
    <property type="entry name" value="Acylphosphatase"/>
</dbReference>
<dbReference type="Proteomes" id="UP000659047">
    <property type="component" value="Unassembled WGS sequence"/>
</dbReference>
<gene>
    <name evidence="13" type="primary">yccX</name>
    <name evidence="13" type="ORF">JJB97_13280</name>
</gene>
<evidence type="ECO:0000256" key="5">
    <source>
        <dbReference type="ARBA" id="ARBA00032904"/>
    </source>
</evidence>
<evidence type="ECO:0000256" key="7">
    <source>
        <dbReference type="HAMAP-Rule" id="MF_01450"/>
    </source>
</evidence>
<dbReference type="AlphaFoldDB" id="A0A8K0XX70"/>
<dbReference type="PRINTS" id="PR00112">
    <property type="entry name" value="ACYLPHPHTASE"/>
</dbReference>
<reference evidence="13" key="1">
    <citation type="submission" date="2021-01" db="EMBL/GenBank/DDBJ databases">
        <title>Intestinitalea alba gen. nov., sp. nov., a novel genus of the family Enterobacteriaceae, isolated from the gut of the plastic-eating mealworm Tenebrio molitor L.</title>
        <authorList>
            <person name="Yang Y."/>
        </authorList>
    </citation>
    <scope>NUCLEOTIDE SEQUENCE</scope>
    <source>
        <strain evidence="13">BIT-L3</strain>
    </source>
</reference>